<reference evidence="17" key="7">
    <citation type="journal article" date="2018" name="Nat. Plants">
        <title>Whole-genome landscape of Medicago truncatula symbiotic genes.</title>
        <authorList>
            <person name="Pecrix Y."/>
            <person name="Gamas P."/>
            <person name="Carrere S."/>
        </authorList>
    </citation>
    <scope>NUCLEOTIDE SEQUENCE</scope>
    <source>
        <tissue evidence="17">Leaves</tissue>
    </source>
</reference>
<dbReference type="GO" id="GO:0017007">
    <property type="term" value="P:protein-bilin linkage"/>
    <property type="evidence" value="ECO:0007669"/>
    <property type="project" value="UniProtKB-ARBA"/>
</dbReference>
<dbReference type="InterPro" id="IPR005467">
    <property type="entry name" value="His_kinase_dom"/>
</dbReference>
<dbReference type="OrthoDB" id="2015534at2759"/>
<keyword evidence="8 9" id="KW-0675">Receptor</keyword>
<organism evidence="15">
    <name type="scientific">Medicago truncatula</name>
    <name type="common">Barrel medic</name>
    <name type="synonym">Medicago tribuloides</name>
    <dbReference type="NCBI Taxonomy" id="3880"/>
    <lineage>
        <taxon>Eukaryota</taxon>
        <taxon>Viridiplantae</taxon>
        <taxon>Streptophyta</taxon>
        <taxon>Embryophyta</taxon>
        <taxon>Tracheophyta</taxon>
        <taxon>Spermatophyta</taxon>
        <taxon>Magnoliopsida</taxon>
        <taxon>eudicotyledons</taxon>
        <taxon>Gunneridae</taxon>
        <taxon>Pentapetalae</taxon>
        <taxon>rosids</taxon>
        <taxon>fabids</taxon>
        <taxon>Fabales</taxon>
        <taxon>Fabaceae</taxon>
        <taxon>Papilionoideae</taxon>
        <taxon>50 kb inversion clade</taxon>
        <taxon>NPAAA clade</taxon>
        <taxon>Hologalegina</taxon>
        <taxon>IRL clade</taxon>
        <taxon>Trifolieae</taxon>
        <taxon>Medicago</taxon>
    </lineage>
</organism>
<dbReference type="PaxDb" id="3880-AES65822"/>
<dbReference type="InterPro" id="IPR036890">
    <property type="entry name" value="HATPase_C_sf"/>
</dbReference>
<dbReference type="InterPro" id="IPR016132">
    <property type="entry name" value="Phyto_chromo_attachment"/>
</dbReference>
<dbReference type="Gene3D" id="3.30.450.40">
    <property type="match status" value="1"/>
</dbReference>
<dbReference type="SMART" id="SM00065">
    <property type="entry name" value="GAF"/>
    <property type="match status" value="1"/>
</dbReference>
<evidence type="ECO:0000256" key="1">
    <source>
        <dbReference type="ARBA" id="ARBA00002479"/>
    </source>
</evidence>
<dbReference type="GO" id="GO:0000155">
    <property type="term" value="F:phosphorelay sensor kinase activity"/>
    <property type="evidence" value="ECO:0007669"/>
    <property type="project" value="InterPro"/>
</dbReference>
<reference evidence="15" key="1">
    <citation type="submission" date="2005-04" db="EMBL/GenBank/DDBJ databases">
        <authorList>
            <person name="Town C.D."/>
        </authorList>
    </citation>
    <scope>NUCLEOTIDE SEQUENCE</scope>
</reference>
<accession>Q2HRN2</accession>
<keyword evidence="19" id="KW-1185">Reference proteome</keyword>
<dbReference type="CDD" id="cd00130">
    <property type="entry name" value="PAS"/>
    <property type="match status" value="2"/>
</dbReference>
<dbReference type="InterPro" id="IPR000014">
    <property type="entry name" value="PAS"/>
</dbReference>
<dbReference type="HOGENOM" id="CLU_010418_0_0_1"/>
<keyword evidence="3 9" id="KW-0600">Photoreceptor protein</keyword>
<feature type="compositionally biased region" description="Polar residues" evidence="11">
    <location>
        <begin position="13"/>
        <end position="23"/>
    </location>
</feature>
<evidence type="ECO:0000256" key="5">
    <source>
        <dbReference type="ARBA" id="ARBA00022991"/>
    </source>
</evidence>
<dbReference type="Pfam" id="PF02518">
    <property type="entry name" value="HATPase_c"/>
    <property type="match status" value="1"/>
</dbReference>
<dbReference type="PROSITE" id="PS00245">
    <property type="entry name" value="PHYTOCHROME_1"/>
    <property type="match status" value="1"/>
</dbReference>
<feature type="compositionally biased region" description="Basic and acidic residues" evidence="11">
    <location>
        <begin position="1"/>
        <end position="10"/>
    </location>
</feature>
<dbReference type="GO" id="GO:0005634">
    <property type="term" value="C:nucleus"/>
    <property type="evidence" value="ECO:0000318"/>
    <property type="project" value="GO_Central"/>
</dbReference>
<evidence type="ECO:0000256" key="4">
    <source>
        <dbReference type="ARBA" id="ARBA00022606"/>
    </source>
</evidence>
<evidence type="ECO:0000259" key="13">
    <source>
        <dbReference type="PROSITE" id="PS50109"/>
    </source>
</evidence>
<protein>
    <recommendedName>
        <fullName evidence="9">Phytochrome</fullName>
    </recommendedName>
</protein>
<comment type="similarity">
    <text evidence="2 9">Belongs to the phytochrome family.</text>
</comment>
<keyword evidence="17" id="KW-0808">Transferase</keyword>
<dbReference type="Pfam" id="PF08446">
    <property type="entry name" value="PAS_2"/>
    <property type="match status" value="1"/>
</dbReference>
<evidence type="ECO:0000313" key="16">
    <source>
        <dbReference type="EMBL" id="AES65822.1"/>
    </source>
</evidence>
<name>Q2HRN2_MEDTR</name>
<dbReference type="PANTHER" id="PTHR47876:SF3">
    <property type="entry name" value="PHYTOCHROME 1"/>
    <property type="match status" value="1"/>
</dbReference>
<dbReference type="GO" id="GO:0009585">
    <property type="term" value="P:red, far-red light phototransduction"/>
    <property type="evidence" value="ECO:0007669"/>
    <property type="project" value="InterPro"/>
</dbReference>
<dbReference type="NCBIfam" id="TIGR00229">
    <property type="entry name" value="sensory_box"/>
    <property type="match status" value="1"/>
</dbReference>
<dbReference type="InterPro" id="IPR013515">
    <property type="entry name" value="Phytochrome_cen-reg"/>
</dbReference>
<evidence type="ECO:0000256" key="3">
    <source>
        <dbReference type="ARBA" id="ARBA00022543"/>
    </source>
</evidence>
<dbReference type="SMART" id="SM00091">
    <property type="entry name" value="PAS"/>
    <property type="match status" value="2"/>
</dbReference>
<dbReference type="PROSITE" id="PS50046">
    <property type="entry name" value="PHYTOCHROME_2"/>
    <property type="match status" value="1"/>
</dbReference>
<dbReference type="InterPro" id="IPR001294">
    <property type="entry name" value="Phytochrome"/>
</dbReference>
<dbReference type="PRINTS" id="PR01033">
    <property type="entry name" value="PHYTOCHROME"/>
</dbReference>
<dbReference type="SMART" id="SM00388">
    <property type="entry name" value="HisKA"/>
    <property type="match status" value="1"/>
</dbReference>
<evidence type="ECO:0000313" key="20">
    <source>
        <dbReference type="Proteomes" id="UP000265566"/>
    </source>
</evidence>
<keyword evidence="17" id="KW-0418">Kinase</keyword>
<dbReference type="InterPro" id="IPR043150">
    <property type="entry name" value="Phytochrome_PHY_sf"/>
</dbReference>
<dbReference type="InterPro" id="IPR003018">
    <property type="entry name" value="GAF"/>
</dbReference>
<dbReference type="GO" id="GO:0009881">
    <property type="term" value="F:photoreceptor activity"/>
    <property type="evidence" value="ECO:0007669"/>
    <property type="project" value="UniProtKB-KW"/>
</dbReference>
<dbReference type="GO" id="GO:0042803">
    <property type="term" value="F:protein homodimerization activity"/>
    <property type="evidence" value="ECO:0007669"/>
    <property type="project" value="InterPro"/>
</dbReference>
<reference evidence="16 19" key="4">
    <citation type="journal article" date="2014" name="BMC Genomics">
        <title>An improved genome release (version Mt4.0) for the model legume Medicago truncatula.</title>
        <authorList>
            <person name="Tang H."/>
            <person name="Krishnakumar V."/>
            <person name="Bidwell S."/>
            <person name="Rosen B."/>
            <person name="Chan A."/>
            <person name="Zhou S."/>
            <person name="Gentzbittel L."/>
            <person name="Childs K.L."/>
            <person name="Yandell M."/>
            <person name="Gundlach H."/>
            <person name="Mayer K.F."/>
            <person name="Schwartz D.C."/>
            <person name="Town C.D."/>
        </authorList>
    </citation>
    <scope>GENOME REANNOTATION</scope>
    <source>
        <strain evidence="18 19">cv. Jemalong A17</strain>
    </source>
</reference>
<dbReference type="KEGG" id="mtr:11417317"/>
<comment type="PTM">
    <text evidence="10">Contains one covalently linked phytochromobilin chromophore.</text>
</comment>
<keyword evidence="5 9" id="KW-0157">Chromophore</keyword>
<dbReference type="Proteomes" id="UP000002051">
    <property type="component" value="Chromosome 2"/>
</dbReference>
<dbReference type="Pfam" id="PF00512">
    <property type="entry name" value="HisKA"/>
    <property type="match status" value="1"/>
</dbReference>
<reference evidence="16 19" key="3">
    <citation type="journal article" date="2011" name="Nature">
        <title>The Medicago genome provides insight into the evolution of rhizobial symbioses.</title>
        <authorList>
            <person name="Young N.D."/>
            <person name="Debelle F."/>
            <person name="Oldroyd G.E."/>
            <person name="Geurts R."/>
            <person name="Cannon S.B."/>
            <person name="Udvardi M.K."/>
            <person name="Benedito V.A."/>
            <person name="Mayer K.F."/>
            <person name="Gouzy J."/>
            <person name="Schoof H."/>
            <person name="Van de Peer Y."/>
            <person name="Proost S."/>
            <person name="Cook D.R."/>
            <person name="Meyers B.C."/>
            <person name="Spannagl M."/>
            <person name="Cheung F."/>
            <person name="De Mita S."/>
            <person name="Krishnakumar V."/>
            <person name="Gundlach H."/>
            <person name="Zhou S."/>
            <person name="Mudge J."/>
            <person name="Bharti A.K."/>
            <person name="Murray J.D."/>
            <person name="Naoumkina M.A."/>
            <person name="Rosen B."/>
            <person name="Silverstein K.A."/>
            <person name="Tang H."/>
            <person name="Rombauts S."/>
            <person name="Zhao P.X."/>
            <person name="Zhou P."/>
            <person name="Barbe V."/>
            <person name="Bardou P."/>
            <person name="Bechner M."/>
            <person name="Bellec A."/>
            <person name="Berger A."/>
            <person name="Berges H."/>
            <person name="Bidwell S."/>
            <person name="Bisseling T."/>
            <person name="Choisne N."/>
            <person name="Couloux A."/>
            <person name="Denny R."/>
            <person name="Deshpande S."/>
            <person name="Dai X."/>
            <person name="Doyle J.J."/>
            <person name="Dudez A.M."/>
            <person name="Farmer A.D."/>
            <person name="Fouteau S."/>
            <person name="Franken C."/>
            <person name="Gibelin C."/>
            <person name="Gish J."/>
            <person name="Goldstein S."/>
            <person name="Gonzalez A.J."/>
            <person name="Green P.J."/>
            <person name="Hallab A."/>
            <person name="Hartog M."/>
            <person name="Hua A."/>
            <person name="Humphray S.J."/>
            <person name="Jeong D.H."/>
            <person name="Jing Y."/>
            <person name="Jocker A."/>
            <person name="Kenton S.M."/>
            <person name="Kim D.J."/>
            <person name="Klee K."/>
            <person name="Lai H."/>
            <person name="Lang C."/>
            <person name="Lin S."/>
            <person name="Macmil S.L."/>
            <person name="Magdelenat G."/>
            <person name="Matthews L."/>
            <person name="McCorrison J."/>
            <person name="Monaghan E.L."/>
            <person name="Mun J.H."/>
            <person name="Najar F.Z."/>
            <person name="Nicholson C."/>
            <person name="Noirot C."/>
            <person name="O'Bleness M."/>
            <person name="Paule C.R."/>
            <person name="Poulain J."/>
            <person name="Prion F."/>
            <person name="Qin B."/>
            <person name="Qu C."/>
            <person name="Retzel E.F."/>
            <person name="Riddle C."/>
            <person name="Sallet E."/>
            <person name="Samain S."/>
            <person name="Samson N."/>
            <person name="Sanders I."/>
            <person name="Saurat O."/>
            <person name="Scarpelli C."/>
            <person name="Schiex T."/>
            <person name="Segurens B."/>
            <person name="Severin A.J."/>
            <person name="Sherrier D.J."/>
            <person name="Shi R."/>
            <person name="Sims S."/>
            <person name="Singer S.R."/>
            <person name="Sinharoy S."/>
            <person name="Sterck L."/>
            <person name="Viollet A."/>
            <person name="Wang B.B."/>
            <person name="Wang K."/>
            <person name="Wang M."/>
            <person name="Wang X."/>
            <person name="Warfsmann J."/>
            <person name="Weissenbach J."/>
            <person name="White D.D."/>
            <person name="White J.D."/>
            <person name="Wiley G.B."/>
            <person name="Wincker P."/>
            <person name="Xing Y."/>
            <person name="Yang L."/>
            <person name="Yao Z."/>
            <person name="Ying F."/>
            <person name="Zhai J."/>
            <person name="Zhou L."/>
            <person name="Zuber A."/>
            <person name="Denarie J."/>
            <person name="Dixon R.A."/>
            <person name="May G.D."/>
            <person name="Schwartz D.C."/>
            <person name="Rogers J."/>
            <person name="Quetier F."/>
            <person name="Town C.D."/>
            <person name="Roe B.A."/>
        </authorList>
    </citation>
    <scope>NUCLEOTIDE SEQUENCE [LARGE SCALE GENOMIC DNA]</scope>
    <source>
        <strain evidence="16">A17</strain>
        <strain evidence="18 19">cv. Jemalong A17</strain>
    </source>
</reference>
<dbReference type="SUPFAM" id="SSF55781">
    <property type="entry name" value="GAF domain-like"/>
    <property type="match status" value="2"/>
</dbReference>
<dbReference type="InterPro" id="IPR035965">
    <property type="entry name" value="PAS-like_dom_sf"/>
</dbReference>
<dbReference type="OMA" id="KCQDALT"/>
<dbReference type="InterPro" id="IPR013767">
    <property type="entry name" value="PAS_fold"/>
</dbReference>
<dbReference type="eggNOG" id="ENOG502R3WG">
    <property type="taxonomic scope" value="Eukaryota"/>
</dbReference>
<feature type="domain" description="PAS" evidence="14">
    <location>
        <begin position="737"/>
        <end position="789"/>
    </location>
</feature>
<evidence type="ECO:0000313" key="19">
    <source>
        <dbReference type="Proteomes" id="UP000002051"/>
    </source>
</evidence>
<feature type="domain" description="Phytochrome chromophore attachment site" evidence="12">
    <location>
        <begin position="218"/>
        <end position="378"/>
    </location>
</feature>
<dbReference type="CDD" id="cd00082">
    <property type="entry name" value="HisKA"/>
    <property type="match status" value="1"/>
</dbReference>
<dbReference type="PROSITE" id="PS50109">
    <property type="entry name" value="HIS_KIN"/>
    <property type="match status" value="1"/>
</dbReference>
<evidence type="ECO:0000313" key="15">
    <source>
        <dbReference type="EMBL" id="ABD33241.1"/>
    </source>
</evidence>
<evidence type="ECO:0000256" key="6">
    <source>
        <dbReference type="ARBA" id="ARBA00023015"/>
    </source>
</evidence>
<feature type="binding site" description="covalent" evidence="10">
    <location>
        <position position="323"/>
    </location>
    <ligand>
        <name>phytochromobilin</name>
        <dbReference type="ChEBI" id="CHEBI:189064"/>
    </ligand>
</feature>
<dbReference type="STRING" id="3880.Q2HRN2"/>
<evidence type="ECO:0000313" key="17">
    <source>
        <dbReference type="EMBL" id="RHN73931.1"/>
    </source>
</evidence>
<keyword evidence="6 9" id="KW-0805">Transcription regulation</keyword>
<evidence type="ECO:0000256" key="7">
    <source>
        <dbReference type="ARBA" id="ARBA00023163"/>
    </source>
</evidence>
<dbReference type="FunFam" id="3.30.450.20:FF:000034">
    <property type="entry name" value="Phytochrome"/>
    <property type="match status" value="1"/>
</dbReference>
<evidence type="ECO:0000259" key="12">
    <source>
        <dbReference type="PROSITE" id="PS50046"/>
    </source>
</evidence>
<evidence type="ECO:0000256" key="10">
    <source>
        <dbReference type="PIRSR" id="PIRSR000084-50"/>
    </source>
</evidence>
<feature type="domain" description="Histidine kinase" evidence="13">
    <location>
        <begin position="885"/>
        <end position="1104"/>
    </location>
</feature>
<dbReference type="EMBL" id="CM001218">
    <property type="protein sequence ID" value="AES65822.1"/>
    <property type="molecule type" value="Genomic_DNA"/>
</dbReference>
<feature type="region of interest" description="Disordered" evidence="11">
    <location>
        <begin position="1"/>
        <end position="25"/>
    </location>
</feature>
<dbReference type="AlphaFoldDB" id="Q2HRN2"/>
<sequence length="1122" mass="126867">MSFGSKEKLKGVSLSSSAESKMNTNKETEKTLAQYGVDAELLAEFEQSRVYGKSFEYSKTILDPPRLVSEEKMITYLSRIQRGGFIQPFGCLVVIEESTFRIIGYSENCFQLLGDIGSEHFMGLIGVDATTLFTPPSGSSLVKAVASREISRLNPIWVRARTTEKPFYAILHRIDVGVLIDLEPARSSGPALSLSGSFQSQKMAVSAISRLQSCRREDISLLCDTVVEEVQKLTGYERVMIYKFHEDDHGEVVSETRRSDLESYLGLHYPSIDIPQAARFLFKQNRVRLIYDCHAKPVKVIQSRELKKPLCLVNSTLRSPHDCHKQYMANMGSIASLVMAVVINEKDTTRLWGLLVCHHTSPHHVSFPVRHACEFVMHTFGMQLYMEIQLASQMEEKRILKTQTMLCDMLLRDAPFGIVTQSPSIMDLVKCDGAALYYDENCWLLGITPTKLQVKDIAEWLLSNYSDSTGLTTESLVDAGYPGATLLGDAVCGMASARINQRHILFWFRSHTAKEIQWGGAKHHPTDKDDGGKMNPRTSFKAFLEVLKSKSLPWEISEINAIHSLQLIMQDLFQDTDNTCPKTLKDFEKSDALIGGSHEISSIALEMVRLIETAAVPIFGVDSDGLINGWNVKIAELTGLPTSEAMGKSLENEVVHVDSRETLTNILRRALQGQDNKNVELKINRFVLHQEKEVVYLMISSCISRDYTNAIVGVGFVGQDITFEKVIVKKFIKLEGDYKAIMHSLNPLIPPIFASDENACCSEWNVAMERVTGWKKDEVIGKMLLGEIFGSFCRLKGQDALTDFMILLYHGISGQDSEKSPFGFYDRNGKFIETYITTNKRTDASEDIIGCFCFLHVVTEDLNQPFQGHRSKCRQRISKSKELAYILQEMKNPLNGIRFTHKLLENTGISENQKQLLDTSEACERQIMAIIEDIDLGSINEGTWKLNMKEFLLGNILDAVVSQVMMLIKGKDLQMFHEISDKIQTLSLYGDQIRLQMVLSDILHNIVSHTPSPNGWIEMKITPGLKIIQDGNEFIHLKFRMTHSGQGLPSSILHDMFYGENQWTTQEGLGLFMSRKILSRMNGDVHYVREQNKCYFLIDLELRTRKERQRNLKTETSMIRSL</sequence>
<dbReference type="InterPro" id="IPR003661">
    <property type="entry name" value="HisK_dim/P_dom"/>
</dbReference>
<dbReference type="Gramene" id="rna9831">
    <property type="protein sequence ID" value="RHN73931.1"/>
    <property type="gene ID" value="gene9831"/>
</dbReference>
<reference evidence="20" key="6">
    <citation type="journal article" date="2018" name="Nat. Plants">
        <title>Whole-genome landscape of Medicago truncatula symbiotic genes.</title>
        <authorList>
            <person name="Pecrix Y."/>
            <person name="Staton S.E."/>
            <person name="Sallet E."/>
            <person name="Lelandais-Briere C."/>
            <person name="Moreau S."/>
            <person name="Carrere S."/>
            <person name="Blein T."/>
            <person name="Jardinaud M.F."/>
            <person name="Latrasse D."/>
            <person name="Zouine M."/>
            <person name="Zahm M."/>
            <person name="Kreplak J."/>
            <person name="Mayjonade B."/>
            <person name="Satge C."/>
            <person name="Perez M."/>
            <person name="Cauet S."/>
            <person name="Marande W."/>
            <person name="Chantry-Darmon C."/>
            <person name="Lopez-Roques C."/>
            <person name="Bouchez O."/>
            <person name="Berard A."/>
            <person name="Debelle F."/>
            <person name="Munos S."/>
            <person name="Bendahmane A."/>
            <person name="Berges H."/>
            <person name="Niebel A."/>
            <person name="Buitink J."/>
            <person name="Frugier F."/>
            <person name="Benhamed M."/>
            <person name="Crespi M."/>
            <person name="Gouzy J."/>
            <person name="Gamas P."/>
        </authorList>
    </citation>
    <scope>NUCLEOTIDE SEQUENCE [LARGE SCALE GENOMIC DNA]</scope>
    <source>
        <strain evidence="20">cv. Jemalong A17</strain>
    </source>
</reference>
<dbReference type="InterPro" id="IPR044767">
    <property type="entry name" value="Phy_HATPase-like"/>
</dbReference>
<evidence type="ECO:0000256" key="2">
    <source>
        <dbReference type="ARBA" id="ARBA00008235"/>
    </source>
</evidence>
<dbReference type="Pfam" id="PF00989">
    <property type="entry name" value="PAS"/>
    <property type="match status" value="2"/>
</dbReference>
<evidence type="ECO:0000313" key="18">
    <source>
        <dbReference type="EnsemblPlants" id="AES65822"/>
    </source>
</evidence>
<dbReference type="InterPro" id="IPR013654">
    <property type="entry name" value="PAS_2"/>
</dbReference>
<reference evidence="18" key="5">
    <citation type="submission" date="2015-04" db="UniProtKB">
        <authorList>
            <consortium name="EnsemblPlants"/>
        </authorList>
    </citation>
    <scope>IDENTIFICATION</scope>
    <source>
        <strain evidence="18">cv. Jemalong A17</strain>
    </source>
</reference>
<dbReference type="CDD" id="cd16932">
    <property type="entry name" value="HATPase_Phy-like"/>
    <property type="match status" value="1"/>
</dbReference>
<dbReference type="EMBL" id="PSQE01000002">
    <property type="protein sequence ID" value="RHN73931.1"/>
    <property type="molecule type" value="Genomic_DNA"/>
</dbReference>
<dbReference type="PIRSF" id="PIRSF000084">
    <property type="entry name" value="Phytochrome"/>
    <property type="match status" value="1"/>
</dbReference>
<proteinExistence type="inferred from homology"/>
<dbReference type="FunFam" id="3.30.450.270:FF:000001">
    <property type="entry name" value="Phytochrome"/>
    <property type="match status" value="1"/>
</dbReference>
<reference evidence="15" key="2">
    <citation type="submission" date="2007-03" db="EMBL/GenBank/DDBJ databases">
        <authorList>
            <consortium name="The International Medicago Genome Annotation Group"/>
        </authorList>
    </citation>
    <scope>NUCLEOTIDE SEQUENCE</scope>
</reference>
<dbReference type="InterPro" id="IPR012129">
    <property type="entry name" value="Phytochrome_A-E"/>
</dbReference>
<evidence type="ECO:0000259" key="14">
    <source>
        <dbReference type="PROSITE" id="PS50112"/>
    </source>
</evidence>
<evidence type="ECO:0000256" key="11">
    <source>
        <dbReference type="SAM" id="MobiDB-lite"/>
    </source>
</evidence>
<evidence type="ECO:0000256" key="8">
    <source>
        <dbReference type="ARBA" id="ARBA00023170"/>
    </source>
</evidence>
<evidence type="ECO:0000256" key="9">
    <source>
        <dbReference type="PIRNR" id="PIRNR000084"/>
    </source>
</evidence>
<dbReference type="PANTHER" id="PTHR47876">
    <property type="entry name" value="OS08G0260000 PROTEIN"/>
    <property type="match status" value="1"/>
</dbReference>
<dbReference type="Pfam" id="PF01590">
    <property type="entry name" value="GAF"/>
    <property type="match status" value="1"/>
</dbReference>
<dbReference type="SMART" id="SM00387">
    <property type="entry name" value="HATPase_c"/>
    <property type="match status" value="1"/>
</dbReference>
<dbReference type="SUPFAM" id="SSF55874">
    <property type="entry name" value="ATPase domain of HSP90 chaperone/DNA topoisomerase II/histidine kinase"/>
    <property type="match status" value="1"/>
</dbReference>
<keyword evidence="4 9" id="KW-0716">Sensory transduction</keyword>
<dbReference type="EMBL" id="AC158464">
    <property type="protein sequence ID" value="ABD33241.1"/>
    <property type="molecule type" value="Genomic_DNA"/>
</dbReference>
<dbReference type="Proteomes" id="UP000265566">
    <property type="component" value="Chromosome 2"/>
</dbReference>
<dbReference type="GO" id="GO:0006355">
    <property type="term" value="P:regulation of DNA-templated transcription"/>
    <property type="evidence" value="ECO:0007669"/>
    <property type="project" value="InterPro"/>
</dbReference>
<comment type="function">
    <text evidence="1">Regulatory photoreceptor which exists in two forms that are reversibly interconvertible by light: the Pr form that absorbs maximally in the red region of the spectrum and the Pfr form that absorbs maximally in the far-red region. Photoconversion of Pr to Pfr induces an array of morphogenic responses, whereas reconversion of Pfr to Pr cancels the induction of those responses. Pfr controls the expression of a number of nuclear genes including those encoding the small subunit of ribulose-bisphosphate carboxylase, chlorophyll A/B binding protein, protochlorophyllide reductase, rRNA, etc. It also controls the expression of its own gene(s) in a negative feedback fashion.</text>
</comment>
<dbReference type="Gene3D" id="3.30.565.10">
    <property type="entry name" value="Histidine kinase-like ATPase, C-terminal domain"/>
    <property type="match status" value="1"/>
</dbReference>
<dbReference type="InterPro" id="IPR013516">
    <property type="entry name" value="Phyto_chromo_BS"/>
</dbReference>
<dbReference type="InterPro" id="IPR003594">
    <property type="entry name" value="HATPase_dom"/>
</dbReference>
<dbReference type="SUPFAM" id="SSF55785">
    <property type="entry name" value="PYP-like sensor domain (PAS domain)"/>
    <property type="match status" value="3"/>
</dbReference>
<dbReference type="Pfam" id="PF00360">
    <property type="entry name" value="PHY"/>
    <property type="match status" value="1"/>
</dbReference>
<dbReference type="EnsemblPlants" id="AES65822">
    <property type="protein sequence ID" value="AES65822"/>
    <property type="gene ID" value="MTR_2g049520"/>
</dbReference>
<dbReference type="InterPro" id="IPR029016">
    <property type="entry name" value="GAF-like_dom_sf"/>
</dbReference>
<dbReference type="Gene3D" id="3.30.450.20">
    <property type="entry name" value="PAS domain"/>
    <property type="match status" value="3"/>
</dbReference>
<keyword evidence="7 9" id="KW-0804">Transcription</keyword>
<dbReference type="Gene3D" id="3.30.450.270">
    <property type="match status" value="1"/>
</dbReference>
<feature type="domain" description="PAS" evidence="14">
    <location>
        <begin position="603"/>
        <end position="674"/>
    </location>
</feature>
<dbReference type="PROSITE" id="PS50112">
    <property type="entry name" value="PAS"/>
    <property type="match status" value="2"/>
</dbReference>
<gene>
    <name evidence="18" type="primary">11417317</name>
    <name evidence="16" type="ordered locus">MTR_2g049520</name>
    <name evidence="15" type="ORF">MtrDRAFT_AC158464g25v2</name>
    <name evidence="17" type="ORF">MtrunA17_Chr2g0303971</name>
</gene>
<dbReference type="GO" id="GO:0009584">
    <property type="term" value="P:detection of visible light"/>
    <property type="evidence" value="ECO:0007669"/>
    <property type="project" value="InterPro"/>
</dbReference>